<keyword evidence="2 5" id="KW-0812">Transmembrane</keyword>
<comment type="similarity">
    <text evidence="5">Belongs to the UPF0182 family.</text>
</comment>
<dbReference type="GO" id="GO:0005886">
    <property type="term" value="C:plasma membrane"/>
    <property type="evidence" value="ECO:0007669"/>
    <property type="project" value="UniProtKB-SubCell"/>
</dbReference>
<evidence type="ECO:0000313" key="7">
    <source>
        <dbReference type="EMBL" id="PFG19143.1"/>
    </source>
</evidence>
<feature type="transmembrane region" description="Helical" evidence="5">
    <location>
        <begin position="56"/>
        <end position="76"/>
    </location>
</feature>
<keyword evidence="4 5" id="KW-0472">Membrane</keyword>
<evidence type="ECO:0000256" key="3">
    <source>
        <dbReference type="ARBA" id="ARBA00022989"/>
    </source>
</evidence>
<feature type="transmembrane region" description="Helical" evidence="5">
    <location>
        <begin position="281"/>
        <end position="301"/>
    </location>
</feature>
<feature type="compositionally biased region" description="Acidic residues" evidence="6">
    <location>
        <begin position="914"/>
        <end position="923"/>
    </location>
</feature>
<feature type="transmembrane region" description="Helical" evidence="5">
    <location>
        <begin position="15"/>
        <end position="36"/>
    </location>
</feature>
<evidence type="ECO:0000256" key="2">
    <source>
        <dbReference type="ARBA" id="ARBA00022692"/>
    </source>
</evidence>
<dbReference type="InterPro" id="IPR005372">
    <property type="entry name" value="UPF0182"/>
</dbReference>
<feature type="transmembrane region" description="Helical" evidence="5">
    <location>
        <begin position="207"/>
        <end position="226"/>
    </location>
</feature>
<dbReference type="EMBL" id="PDJD01000001">
    <property type="protein sequence ID" value="PFG19143.1"/>
    <property type="molecule type" value="Genomic_DNA"/>
</dbReference>
<dbReference type="GO" id="GO:0005576">
    <property type="term" value="C:extracellular region"/>
    <property type="evidence" value="ECO:0007669"/>
    <property type="project" value="TreeGrafter"/>
</dbReference>
<feature type="transmembrane region" description="Helical" evidence="5">
    <location>
        <begin position="111"/>
        <end position="132"/>
    </location>
</feature>
<comment type="caution">
    <text evidence="7">The sequence shown here is derived from an EMBL/GenBank/DDBJ whole genome shotgun (WGS) entry which is preliminary data.</text>
</comment>
<feature type="transmembrane region" description="Helical" evidence="5">
    <location>
        <begin position="256"/>
        <end position="274"/>
    </location>
</feature>
<dbReference type="Proteomes" id="UP000224915">
    <property type="component" value="Unassembled WGS sequence"/>
</dbReference>
<keyword evidence="1 5" id="KW-1003">Cell membrane</keyword>
<evidence type="ECO:0000256" key="4">
    <source>
        <dbReference type="ARBA" id="ARBA00023136"/>
    </source>
</evidence>
<feature type="compositionally biased region" description="Acidic residues" evidence="6">
    <location>
        <begin position="896"/>
        <end position="906"/>
    </location>
</feature>
<dbReference type="PANTHER" id="PTHR39344:SF1">
    <property type="entry name" value="UPF0182 PROTEIN SLL1060"/>
    <property type="match status" value="1"/>
</dbReference>
<dbReference type="HAMAP" id="MF_01600">
    <property type="entry name" value="UPF0182"/>
    <property type="match status" value="1"/>
</dbReference>
<accession>A0A2A9CXL1</accession>
<reference evidence="7 8" key="1">
    <citation type="submission" date="2017-10" db="EMBL/GenBank/DDBJ databases">
        <title>Sequencing the genomes of 1000 actinobacteria strains.</title>
        <authorList>
            <person name="Klenk H.-P."/>
        </authorList>
    </citation>
    <scope>NUCLEOTIDE SEQUENCE [LARGE SCALE GENOMIC DNA]</scope>
    <source>
        <strain evidence="7 8">DSM 21801</strain>
    </source>
</reference>
<evidence type="ECO:0000256" key="5">
    <source>
        <dbReference type="HAMAP-Rule" id="MF_01600"/>
    </source>
</evidence>
<feature type="region of interest" description="Disordered" evidence="6">
    <location>
        <begin position="888"/>
        <end position="952"/>
    </location>
</feature>
<comment type="subcellular location">
    <subcellularLocation>
        <location evidence="5">Cell membrane</location>
        <topology evidence="5">Multi-pass membrane protein</topology>
    </subcellularLocation>
</comment>
<organism evidence="7 8">
    <name type="scientific">Serinibacter salmoneus</name>
    <dbReference type="NCBI Taxonomy" id="556530"/>
    <lineage>
        <taxon>Bacteria</taxon>
        <taxon>Bacillati</taxon>
        <taxon>Actinomycetota</taxon>
        <taxon>Actinomycetes</taxon>
        <taxon>Micrococcales</taxon>
        <taxon>Beutenbergiaceae</taxon>
        <taxon>Serinibacter</taxon>
    </lineage>
</organism>
<protein>
    <recommendedName>
        <fullName evidence="5">UPF0182 protein ATL40_0699</fullName>
    </recommendedName>
</protein>
<feature type="transmembrane region" description="Helical" evidence="5">
    <location>
        <begin position="164"/>
        <end position="186"/>
    </location>
</feature>
<keyword evidence="3 5" id="KW-1133">Transmembrane helix</keyword>
<feature type="compositionally biased region" description="Low complexity" evidence="6">
    <location>
        <begin position="924"/>
        <end position="946"/>
    </location>
</feature>
<name>A0A2A9CXL1_9MICO</name>
<evidence type="ECO:0000256" key="1">
    <source>
        <dbReference type="ARBA" id="ARBA00022475"/>
    </source>
</evidence>
<sequence>MTTTAGARPDRRRSALWITFLVLAVLVIAVFASAGLITEWMWFSQLDATQVLSTQWISRIVLFVIGAVLMGGLTFLNLHLAYRNRPVYAPVTPEQRNLDRYREAVEPLRRAVLIGAPVVLGFFGGAAASAQWQTVLVAMNAQSFGITDPQFGIDLSFYTFTLPLLRFIVSFVMALLVISGIAAVVTHYLYGGLQVGQGPHVTRAARIQLAVIGALLALTIAASYWLDRYSLLTNEGERFDGASYTDINAVLPGREILAGIAVVVAIMLVVAAVWGSWKLPAVAAGLMVVSGIVLGGIYPALVQRFQVVPNEQSLEQPYIQRNIDATLGAYDLQDIETIPYSATTEAEQGALREDAESTASIRLMDPSIVSPTFQQLQQIRQYYAFPDVLSVDRYDIEGQERQDTVISVRELDLNGLGADQRNWTNDHTVYTHGFGVVAAYGNTPGAGGQPEFFEGDIPSTGELGEYEPRIYFGQNSPTYSIVGAPEGTAPWEVDFPSDESEGEVLSTYTGDGGPQITNLFMRALYAIKFGSQEILFSDRVTDVSQVLWDRDPRTRVEKVAPFLTVDSRTYPAVVDTDGDGTKEVVWVVDAYTTSNDYPYSARQQLEEATVDSLLVEQTGQQIVLNQPDNINYIRNSVKAVVNAYDGSVTLYAWEPEDPVLSTWNEVYPGLVKSIDGISGDLMAHVRYPEDMFKVQRTLLNTYHVTDAAQFFAGSDFWRTPEDPTSEGNVAQPPYYLTLRMPGEEEAAFSLTTSFILDASNRNVLRGFAAVSGDAGDEDGVIGEGYGKIRLLELPSGLAIPGPGQVQNNFDTDQDAADTLNILDSQGSEAVRGNLLTLPVGGGFLYVQPVYAQASQGTQYPLLRYVLVAFGDEIGFATTLDEALDQVFGGDSGAEAGDADVDPDTLDPDGTLVPEVEEPGEEATQEPTTEPTEGSTSGSGTPGADTGIATPDTSTAEGRLAQALIDAGAAIEASNEAQTSGDWAAYGEAQDALNDALQRAIDAQIEIDNAG</sequence>
<gene>
    <name evidence="7" type="ORF">ATL40_0699</name>
</gene>
<evidence type="ECO:0000313" key="8">
    <source>
        <dbReference type="Proteomes" id="UP000224915"/>
    </source>
</evidence>
<keyword evidence="8" id="KW-1185">Reference proteome</keyword>
<dbReference type="AlphaFoldDB" id="A0A2A9CXL1"/>
<evidence type="ECO:0000256" key="6">
    <source>
        <dbReference type="SAM" id="MobiDB-lite"/>
    </source>
</evidence>
<dbReference type="RefSeq" id="WP_245866670.1">
    <property type="nucleotide sequence ID" value="NZ_PDJD01000001.1"/>
</dbReference>
<proteinExistence type="inferred from homology"/>
<dbReference type="Pfam" id="PF03699">
    <property type="entry name" value="UPF0182"/>
    <property type="match status" value="1"/>
</dbReference>
<dbReference type="PANTHER" id="PTHR39344">
    <property type="entry name" value="UPF0182 PROTEIN SLL1060"/>
    <property type="match status" value="1"/>
</dbReference>